<protein>
    <submittedName>
        <fullName evidence="1">Uncharacterized protein</fullName>
    </submittedName>
</protein>
<sequence length="351" mass="39518">MTTDIEVEFPVVTRAFSRGGGSKLIMGTLDLTVRIPELEEATVPVAARVSRMRGLIDEFRIDGTGQFYWQLGRLPADEATFRARFGDWRFDLPGLLRMRDVAKFFGRTEREALKVLFNKRGIAEPRRIGDRKRGSYDQALVDAQVAERIEVLQRYALIGGYLFLRSQEPLIRVSRFGHVYFEHGTPWQTLAPHQCFSLREFPEALDLASRIQGRTPAAQPAVEIIDAEKLSPSYLHERVALVNRYVPDLVQQYIARLSVDEVAHYLSRLADERELLGEVTAAADHLRNGSSFNESCLEAAERVLELGRGSAIAEAIDDAQNARTVIEFLREAWDERPVSLQVGSFGGCHGS</sequence>
<organism evidence="1 2">
    <name type="scientific">Pseudorhizobium halotolerans</name>
    <dbReference type="NCBI Taxonomy" id="1233081"/>
    <lineage>
        <taxon>Bacteria</taxon>
        <taxon>Pseudomonadati</taxon>
        <taxon>Pseudomonadota</taxon>
        <taxon>Alphaproteobacteria</taxon>
        <taxon>Hyphomicrobiales</taxon>
        <taxon>Rhizobiaceae</taxon>
        <taxon>Rhizobium/Agrobacterium group</taxon>
        <taxon>Pseudorhizobium</taxon>
    </lineage>
</organism>
<dbReference type="Proteomes" id="UP000601041">
    <property type="component" value="Unassembled WGS sequence"/>
</dbReference>
<evidence type="ECO:0000313" key="2">
    <source>
        <dbReference type="Proteomes" id="UP000601041"/>
    </source>
</evidence>
<gene>
    <name evidence="1" type="ORF">RHAB21_03804</name>
</gene>
<keyword evidence="2" id="KW-1185">Reference proteome</keyword>
<evidence type="ECO:0000313" key="1">
    <source>
        <dbReference type="EMBL" id="CAD7047609.1"/>
    </source>
</evidence>
<name>A0ABN7JYT6_9HYPH</name>
<reference evidence="1 2" key="1">
    <citation type="submission" date="2020-11" db="EMBL/GenBank/DDBJ databases">
        <authorList>
            <person name="Lassalle F."/>
        </authorList>
    </citation>
    <scope>NUCLEOTIDE SEQUENCE [LARGE SCALE GENOMIC DNA]</scope>
    <source>
        <strain evidence="1 2">AB21</strain>
    </source>
</reference>
<comment type="caution">
    <text evidence="1">The sequence shown here is derived from an EMBL/GenBank/DDBJ whole genome shotgun (WGS) entry which is preliminary data.</text>
</comment>
<accession>A0ABN7JYT6</accession>
<dbReference type="RefSeq" id="WP_142588913.1">
    <property type="nucleotide sequence ID" value="NZ_CABFWE030000011.1"/>
</dbReference>
<proteinExistence type="predicted"/>
<dbReference type="EMBL" id="CABFWE030000011">
    <property type="protein sequence ID" value="CAD7047609.1"/>
    <property type="molecule type" value="Genomic_DNA"/>
</dbReference>